<dbReference type="AlphaFoldDB" id="A0A1J4KSE6"/>
<keyword evidence="6" id="KW-0456">Lyase</keyword>
<comment type="caution">
    <text evidence="8">The sequence shown here is derived from an EMBL/GenBank/DDBJ whole genome shotgun (WGS) entry which is preliminary data.</text>
</comment>
<keyword evidence="4" id="KW-1133">Transmembrane helix</keyword>
<evidence type="ECO:0000259" key="7">
    <source>
        <dbReference type="PROSITE" id="PS50125"/>
    </source>
</evidence>
<dbReference type="GO" id="GO:0004016">
    <property type="term" value="F:adenylate cyclase activity"/>
    <property type="evidence" value="ECO:0007669"/>
    <property type="project" value="TreeGrafter"/>
</dbReference>
<dbReference type="GO" id="GO:0000166">
    <property type="term" value="F:nucleotide binding"/>
    <property type="evidence" value="ECO:0007669"/>
    <property type="project" value="UniProtKB-KW"/>
</dbReference>
<evidence type="ECO:0000313" key="9">
    <source>
        <dbReference type="Proteomes" id="UP000179807"/>
    </source>
</evidence>
<dbReference type="VEuPathDB" id="TrichDB:TRFO_15921"/>
<dbReference type="SMART" id="SM00044">
    <property type="entry name" value="CYCc"/>
    <property type="match status" value="1"/>
</dbReference>
<dbReference type="PANTHER" id="PTHR11920:SF335">
    <property type="entry name" value="GUANYLATE CYCLASE"/>
    <property type="match status" value="1"/>
</dbReference>
<protein>
    <submittedName>
        <fullName evidence="8">Adenylate cyclase</fullName>
    </submittedName>
</protein>
<keyword evidence="3" id="KW-0547">Nucleotide-binding</keyword>
<dbReference type="GO" id="GO:0004383">
    <property type="term" value="F:guanylate cyclase activity"/>
    <property type="evidence" value="ECO:0007669"/>
    <property type="project" value="TreeGrafter"/>
</dbReference>
<keyword evidence="9" id="KW-1185">Reference proteome</keyword>
<evidence type="ECO:0000256" key="1">
    <source>
        <dbReference type="ARBA" id="ARBA00004370"/>
    </source>
</evidence>
<feature type="domain" description="Guanylate cyclase" evidence="7">
    <location>
        <begin position="28"/>
        <end position="160"/>
    </location>
</feature>
<evidence type="ECO:0000256" key="5">
    <source>
        <dbReference type="ARBA" id="ARBA00023136"/>
    </source>
</evidence>
<dbReference type="GeneID" id="94833365"/>
<dbReference type="GO" id="GO:0005886">
    <property type="term" value="C:plasma membrane"/>
    <property type="evidence" value="ECO:0007669"/>
    <property type="project" value="TreeGrafter"/>
</dbReference>
<evidence type="ECO:0000256" key="6">
    <source>
        <dbReference type="ARBA" id="ARBA00023239"/>
    </source>
</evidence>
<dbReference type="EMBL" id="MLAK01000469">
    <property type="protein sequence ID" value="OHT13808.1"/>
    <property type="molecule type" value="Genomic_DNA"/>
</dbReference>
<dbReference type="GO" id="GO:0007168">
    <property type="term" value="P:receptor guanylyl cyclase signaling pathway"/>
    <property type="evidence" value="ECO:0007669"/>
    <property type="project" value="TreeGrafter"/>
</dbReference>
<dbReference type="PANTHER" id="PTHR11920">
    <property type="entry name" value="GUANYLYL CYCLASE"/>
    <property type="match status" value="1"/>
</dbReference>
<evidence type="ECO:0000256" key="3">
    <source>
        <dbReference type="ARBA" id="ARBA00022741"/>
    </source>
</evidence>
<dbReference type="RefSeq" id="XP_068366944.1">
    <property type="nucleotide sequence ID" value="XM_068498661.1"/>
</dbReference>
<proteinExistence type="predicted"/>
<dbReference type="GO" id="GO:0001653">
    <property type="term" value="F:peptide receptor activity"/>
    <property type="evidence" value="ECO:0007669"/>
    <property type="project" value="TreeGrafter"/>
</dbReference>
<comment type="subcellular location">
    <subcellularLocation>
        <location evidence="1">Membrane</location>
    </subcellularLocation>
</comment>
<sequence length="221" mass="24290">MYHILPRTIVVKLNQGEKDISFTVSCATIMFIDIVKFSEFTAQLTPQAIMAALSGIFCAYDDLIEEYSEMLKIKLIGDVYMCAAGLFSDSDKPQIHADQSVKFGLDALQILEDINLKANTMLNIRIGVNTGGPLIAGVLGTDKPVFDIIGDPINVASRLQSTDVPGAVQVSKTTYELLDNIEYHAELRDDVYLKGKGKTQAYLIYPKSRLQFQLSSGIDAS</sequence>
<keyword evidence="2" id="KW-0812">Transmembrane</keyword>
<dbReference type="Proteomes" id="UP000179807">
    <property type="component" value="Unassembled WGS sequence"/>
</dbReference>
<dbReference type="InterPro" id="IPR029787">
    <property type="entry name" value="Nucleotide_cyclase"/>
</dbReference>
<dbReference type="InterPro" id="IPR001054">
    <property type="entry name" value="A/G_cyclase"/>
</dbReference>
<dbReference type="PROSITE" id="PS50125">
    <property type="entry name" value="GUANYLATE_CYCLASE_2"/>
    <property type="match status" value="1"/>
</dbReference>
<dbReference type="SUPFAM" id="SSF55073">
    <property type="entry name" value="Nucleotide cyclase"/>
    <property type="match status" value="1"/>
</dbReference>
<evidence type="ECO:0000313" key="8">
    <source>
        <dbReference type="EMBL" id="OHT13808.1"/>
    </source>
</evidence>
<name>A0A1J4KSE6_9EUKA</name>
<dbReference type="InterPro" id="IPR050401">
    <property type="entry name" value="Cyclic_nucleotide_synthase"/>
</dbReference>
<dbReference type="CDD" id="cd07302">
    <property type="entry name" value="CHD"/>
    <property type="match status" value="1"/>
</dbReference>
<organism evidence="8 9">
    <name type="scientific">Tritrichomonas foetus</name>
    <dbReference type="NCBI Taxonomy" id="1144522"/>
    <lineage>
        <taxon>Eukaryota</taxon>
        <taxon>Metamonada</taxon>
        <taxon>Parabasalia</taxon>
        <taxon>Tritrichomonadida</taxon>
        <taxon>Tritrichomonadidae</taxon>
        <taxon>Tritrichomonas</taxon>
    </lineage>
</organism>
<dbReference type="Pfam" id="PF00211">
    <property type="entry name" value="Guanylate_cyc"/>
    <property type="match status" value="1"/>
</dbReference>
<keyword evidence="5" id="KW-0472">Membrane</keyword>
<evidence type="ECO:0000256" key="2">
    <source>
        <dbReference type="ARBA" id="ARBA00022692"/>
    </source>
</evidence>
<dbReference type="Gene3D" id="3.30.70.1230">
    <property type="entry name" value="Nucleotide cyclase"/>
    <property type="match status" value="1"/>
</dbReference>
<accession>A0A1J4KSE6</accession>
<gene>
    <name evidence="8" type="ORF">TRFO_15921</name>
</gene>
<evidence type="ECO:0000256" key="4">
    <source>
        <dbReference type="ARBA" id="ARBA00022989"/>
    </source>
</evidence>
<reference evidence="8" key="1">
    <citation type="submission" date="2016-10" db="EMBL/GenBank/DDBJ databases">
        <authorList>
            <person name="Benchimol M."/>
            <person name="Almeida L.G."/>
            <person name="Vasconcelos A.T."/>
            <person name="Perreira-Neves A."/>
            <person name="Rosa I.A."/>
            <person name="Tasca T."/>
            <person name="Bogo M.R."/>
            <person name="de Souza W."/>
        </authorList>
    </citation>
    <scope>NUCLEOTIDE SEQUENCE [LARGE SCALE GENOMIC DNA]</scope>
    <source>
        <strain evidence="8">K</strain>
    </source>
</reference>
<dbReference type="OrthoDB" id="10261550at2759"/>
<dbReference type="GO" id="GO:0035556">
    <property type="term" value="P:intracellular signal transduction"/>
    <property type="evidence" value="ECO:0007669"/>
    <property type="project" value="InterPro"/>
</dbReference>